<comment type="function">
    <text evidence="6">Also exhibits azoreductase activity. Catalyzes the reductive cleavage of the azo bond in aromatic azo compounds to the corresponding amines.</text>
</comment>
<dbReference type="InterPro" id="IPR023048">
    <property type="entry name" value="NADH:quinone_OxRdtase_FMN_depd"/>
</dbReference>
<evidence type="ECO:0000259" key="7">
    <source>
        <dbReference type="Pfam" id="PF02525"/>
    </source>
</evidence>
<comment type="caution">
    <text evidence="6">Lacks conserved residue(s) required for the propagation of feature annotation.</text>
</comment>
<accession>A0ABW2RIY1</accession>
<dbReference type="EC" id="1.7.1.17" evidence="6"/>
<comment type="function">
    <text evidence="6">Quinone reductase that provides resistance to thiol-specific stress caused by electrophilic quinones.</text>
</comment>
<evidence type="ECO:0000256" key="5">
    <source>
        <dbReference type="ARBA" id="ARBA00048542"/>
    </source>
</evidence>
<comment type="similarity">
    <text evidence="6">Belongs to the azoreductase type 1 family.</text>
</comment>
<name>A0ABW2RIY1_9BACL</name>
<dbReference type="SUPFAM" id="SSF52218">
    <property type="entry name" value="Flavoproteins"/>
    <property type="match status" value="1"/>
</dbReference>
<sequence length="210" mass="23542">MATVLYVTANPKPEQESVCLRMGRAFVRTYELTNPLDEIVELDLYRDPIPLLDSDVFNGWSKLNEGSPLTLEERQKVGRISELVEQFIAADKYIFVTPMWNFGLPPMFKAYMDLVCMQGKTYQYTATGPVGLLLNKKAVHIQARGQVYSQGPAQAMEYGDSYVRLVLGLMGITDVQSIIAEGTSDPLRYAQILHQGIQLAKQQAVQFAQS</sequence>
<comment type="cofactor">
    <cofactor evidence="6">
        <name>FMN</name>
        <dbReference type="ChEBI" id="CHEBI:58210"/>
    </cofactor>
    <text evidence="6">Binds 1 FMN per subunit.</text>
</comment>
<evidence type="ECO:0000313" key="8">
    <source>
        <dbReference type="EMBL" id="MFC7440895.1"/>
    </source>
</evidence>
<protein>
    <recommendedName>
        <fullName evidence="6">FMN dependent NADH:quinone oxidoreductase</fullName>
        <ecNumber evidence="6">1.6.5.-</ecNumber>
    </recommendedName>
    <alternativeName>
        <fullName evidence="6">Azo-dye reductase</fullName>
    </alternativeName>
    <alternativeName>
        <fullName evidence="6">FMN-dependent NADH-azo compound oxidoreductase</fullName>
    </alternativeName>
    <alternativeName>
        <fullName evidence="6">FMN-dependent NADH-azoreductase</fullName>
        <ecNumber evidence="6">1.7.1.17</ecNumber>
    </alternativeName>
</protein>
<evidence type="ECO:0000313" key="9">
    <source>
        <dbReference type="Proteomes" id="UP001596500"/>
    </source>
</evidence>
<evidence type="ECO:0000256" key="4">
    <source>
        <dbReference type="ARBA" id="ARBA00023027"/>
    </source>
</evidence>
<gene>
    <name evidence="6" type="primary">azoR</name>
    <name evidence="8" type="ORF">ACFQNG_06985</name>
</gene>
<comment type="subunit">
    <text evidence="6">Homodimer.</text>
</comment>
<proteinExistence type="inferred from homology"/>
<dbReference type="Proteomes" id="UP001596500">
    <property type="component" value="Unassembled WGS sequence"/>
</dbReference>
<comment type="catalytic activity">
    <reaction evidence="6">
        <text>2 a quinone + NADH + H(+) = 2 a 1,4-benzosemiquinone + NAD(+)</text>
        <dbReference type="Rhea" id="RHEA:65952"/>
        <dbReference type="ChEBI" id="CHEBI:15378"/>
        <dbReference type="ChEBI" id="CHEBI:57540"/>
        <dbReference type="ChEBI" id="CHEBI:57945"/>
        <dbReference type="ChEBI" id="CHEBI:132124"/>
        <dbReference type="ChEBI" id="CHEBI:134225"/>
    </reaction>
</comment>
<keyword evidence="4 6" id="KW-0520">NAD</keyword>
<dbReference type="InterPro" id="IPR029039">
    <property type="entry name" value="Flavoprotein-like_sf"/>
</dbReference>
<keyword evidence="9" id="KW-1185">Reference proteome</keyword>
<feature type="domain" description="Flavodoxin-like fold" evidence="7">
    <location>
        <begin position="3"/>
        <end position="199"/>
    </location>
</feature>
<dbReference type="PANTHER" id="PTHR43741:SF7">
    <property type="entry name" value="FMN-DEPENDENT NADH:QUINONE OXIDOREDUCTASE"/>
    <property type="match status" value="1"/>
</dbReference>
<dbReference type="Gene3D" id="3.40.50.360">
    <property type="match status" value="1"/>
</dbReference>
<organism evidence="8 9">
    <name type="scientific">Laceyella putida</name>
    <dbReference type="NCBI Taxonomy" id="110101"/>
    <lineage>
        <taxon>Bacteria</taxon>
        <taxon>Bacillati</taxon>
        <taxon>Bacillota</taxon>
        <taxon>Bacilli</taxon>
        <taxon>Bacillales</taxon>
        <taxon>Thermoactinomycetaceae</taxon>
        <taxon>Laceyella</taxon>
    </lineage>
</organism>
<dbReference type="PANTHER" id="PTHR43741">
    <property type="entry name" value="FMN-DEPENDENT NADH-AZOREDUCTASE 1"/>
    <property type="match status" value="1"/>
</dbReference>
<dbReference type="EC" id="1.6.5.-" evidence="6"/>
<reference evidence="9" key="1">
    <citation type="journal article" date="2019" name="Int. J. Syst. Evol. Microbiol.">
        <title>The Global Catalogue of Microorganisms (GCM) 10K type strain sequencing project: providing services to taxonomists for standard genome sequencing and annotation.</title>
        <authorList>
            <consortium name="The Broad Institute Genomics Platform"/>
            <consortium name="The Broad Institute Genome Sequencing Center for Infectious Disease"/>
            <person name="Wu L."/>
            <person name="Ma J."/>
        </authorList>
    </citation>
    <scope>NUCLEOTIDE SEQUENCE [LARGE SCALE GENOMIC DNA]</scope>
    <source>
        <strain evidence="9">CGMCC 1.12942</strain>
    </source>
</reference>
<evidence type="ECO:0000256" key="6">
    <source>
        <dbReference type="HAMAP-Rule" id="MF_01216"/>
    </source>
</evidence>
<evidence type="ECO:0000256" key="3">
    <source>
        <dbReference type="ARBA" id="ARBA00023002"/>
    </source>
</evidence>
<comment type="caution">
    <text evidence="8">The sequence shown here is derived from an EMBL/GenBank/DDBJ whole genome shotgun (WGS) entry which is preliminary data.</text>
</comment>
<keyword evidence="1 6" id="KW-0285">Flavoprotein</keyword>
<comment type="catalytic activity">
    <reaction evidence="5">
        <text>N,N-dimethyl-1,4-phenylenediamine + anthranilate + 2 NAD(+) = 2-(4-dimethylaminophenyl)diazenylbenzoate + 2 NADH + 2 H(+)</text>
        <dbReference type="Rhea" id="RHEA:55872"/>
        <dbReference type="ChEBI" id="CHEBI:15378"/>
        <dbReference type="ChEBI" id="CHEBI:15783"/>
        <dbReference type="ChEBI" id="CHEBI:16567"/>
        <dbReference type="ChEBI" id="CHEBI:57540"/>
        <dbReference type="ChEBI" id="CHEBI:57945"/>
        <dbReference type="ChEBI" id="CHEBI:71579"/>
        <dbReference type="EC" id="1.7.1.17"/>
    </reaction>
    <physiologicalReaction direction="right-to-left" evidence="5">
        <dbReference type="Rhea" id="RHEA:55874"/>
    </physiologicalReaction>
</comment>
<keyword evidence="2 6" id="KW-0288">FMN</keyword>
<dbReference type="InterPro" id="IPR050104">
    <property type="entry name" value="FMN-dep_NADH:Q_OxRdtase_AzoR1"/>
</dbReference>
<evidence type="ECO:0000256" key="1">
    <source>
        <dbReference type="ARBA" id="ARBA00022630"/>
    </source>
</evidence>
<dbReference type="InterPro" id="IPR003680">
    <property type="entry name" value="Flavodoxin_fold"/>
</dbReference>
<evidence type="ECO:0000256" key="2">
    <source>
        <dbReference type="ARBA" id="ARBA00022643"/>
    </source>
</evidence>
<dbReference type="EMBL" id="JBHTBW010000019">
    <property type="protein sequence ID" value="MFC7440895.1"/>
    <property type="molecule type" value="Genomic_DNA"/>
</dbReference>
<dbReference type="HAMAP" id="MF_01216">
    <property type="entry name" value="Azoreductase_type1"/>
    <property type="match status" value="1"/>
</dbReference>
<dbReference type="Pfam" id="PF02525">
    <property type="entry name" value="Flavodoxin_2"/>
    <property type="match status" value="1"/>
</dbReference>
<feature type="binding site" evidence="6">
    <location>
        <begin position="99"/>
        <end position="102"/>
    </location>
    <ligand>
        <name>FMN</name>
        <dbReference type="ChEBI" id="CHEBI:58210"/>
    </ligand>
</feature>
<dbReference type="RefSeq" id="WP_379864178.1">
    <property type="nucleotide sequence ID" value="NZ_JBHTBW010000019.1"/>
</dbReference>
<keyword evidence="3 6" id="KW-0560">Oxidoreductase</keyword>